<organism evidence="4 5">
    <name type="scientific">Durusdinium trenchii</name>
    <dbReference type="NCBI Taxonomy" id="1381693"/>
    <lineage>
        <taxon>Eukaryota</taxon>
        <taxon>Sar</taxon>
        <taxon>Alveolata</taxon>
        <taxon>Dinophyceae</taxon>
        <taxon>Suessiales</taxon>
        <taxon>Symbiodiniaceae</taxon>
        <taxon>Durusdinium</taxon>
    </lineage>
</organism>
<keyword evidence="3" id="KW-1133">Transmembrane helix</keyword>
<dbReference type="Pfam" id="PF00415">
    <property type="entry name" value="RCC1"/>
    <property type="match status" value="3"/>
</dbReference>
<keyword evidence="3" id="KW-0472">Membrane</keyword>
<name>A0ABP0KFJ9_9DINO</name>
<feature type="transmembrane region" description="Helical" evidence="3">
    <location>
        <begin position="983"/>
        <end position="1001"/>
    </location>
</feature>
<sequence length="1633" mass="183807">MENLWLWGQKEISGVGDISELVEMMDEDPENTILDTNGDCWLPVPLKTGVRCRTVRMVAMGYEHCLIVTADSLMYAWGNGSKGQLGTGSMQAADTPQFITYPTDVLDVAAGEEHSACLIEGGECFTWGNAVGGRLGLGSCLTDGEQLSPKRVVIDQTELRVLRSVACGSQHSALITQDGRLLTFGTGWFGRLGNGEKDNEYMPKLVDLASQVKEVHCATYHTCIVDSSDRLWVCGRDSSLCRDGQNHVYRPILFEPFNQPGAARGVRSLATVEQHTLVAAYPMSKPETVELWVWGTLVGFLGAGRPRHVDAMLPVCEKMRGVRRPCRTAQVGLGLSALAVAHRRGARGRVRVPTRQWSVARRAEEVDLDLPELELEPGVLSEAPEMTFMIDEEIPSRSSSSLIIHHRLGSESQVPAILKLVEEYLPKFDVYNCATALHKCGLQARDNELAARQIQSDPNFIRLFADAWPRSAHRCNLVQAPMVLVIRLRSCARLNIVDSELTSAITTDATTRMNHYSTNSIGILMFSLGFSGVRPRPSLQKALLTELQGRQDFDTESLLLIVYACMRLGIRDRRIMEVAGQHIVQTGLEDCEPLTVACFCYAYGKLEYFERQLLVPPSRRTLKLVDDFSPRMLNMALLGLAAATGQMEELDPVLEKLKVVVEDLCHVASRHVKIQTPFAFGKYSLLSREREEALEAPGSVNREKWARGIVTDQKDEAFVKALKDEVLRRDHESFTMAELNLIVYALMRMKHRDQDFLGVCARLFEENSAELMLVEILNILYAFGRVDYIQMGLVQRLIEEHTVAAVPAQELERRNEWETWEPLHWATLSYSLAVNQVRHERLMDRIAIHFCEHIREFDERTMEAWAMVGTLLLLWAPLHWGLTSKDLVELRRWIRKQMEPTADATSDVRKEEEMTQLRKRNFKLFGRCFSHMNFGRGILLLYQLWATPGLDSATWAACCLVFYMLFTAVAQDYVELTRQRLKLITFFTHVAALAFFVSMAWSGTCMRSTGQGFHAAMRFCLVLVPLDPKITIPFQVLYTLVEVLLHVSVVEEADFWVQLGSFSSAQIFILVETIASAVFIDMGLRGRIYAQLDTADAESLLGSFRRVLRGVCDGDVLLDSQMMVAQESQCLRHLILTDVGLKGKCFEHLLLDDEQRTRFREFIEASSEAFQAPDAKDSAPPLCLRVSFRGAAGIRVATDIYHVPVPGLFGANDPYHLIAFKEDPESRPQPEAAEDAVPSVLLPTWNQGHTHVRPQRVDSKSLVSASTGGSAPLQTFCAELKEMAPLVDVDSHLQDVTEAHLRFERNEQPKDLPAALQSTMPNLRKLVKPSEFEKVRSKAVKFTERGLLDPTLQSRVLKPMTVQLPGGHVPSWVMAEEAAFTRFPNEEFSGRKVSISMLAWGLAFLNCRNHGEAVASVLAEELSRRSHEFSSLSLTVSFWAVALLGGKSAALQTMNVMFKEGFWSRDFGVSGYSQLYMCMACWQARGHEAELGIQVDQLVGYEVCRKCYEETTILYMGEQHRRLSDRLRVQQIPHQARFLIREGDAGLQSVIRVIQYAYNIPQTSTIHYKMRAQQKDAKTNCLGCRVQCDNQWFALWPLFAILSLWNWQPLAPATIAYGRVLKLGDPPQDLLEE</sequence>
<keyword evidence="5" id="KW-1185">Reference proteome</keyword>
<accession>A0ABP0KFJ9</accession>
<evidence type="ECO:0000313" key="4">
    <source>
        <dbReference type="EMBL" id="CAK9025397.1"/>
    </source>
</evidence>
<dbReference type="InterPro" id="IPR051210">
    <property type="entry name" value="Ub_ligase/GEF_domain"/>
</dbReference>
<dbReference type="Gene3D" id="2.130.10.30">
    <property type="entry name" value="Regulator of chromosome condensation 1/beta-lactamase-inhibitor protein II"/>
    <property type="match status" value="1"/>
</dbReference>
<evidence type="ECO:0000256" key="3">
    <source>
        <dbReference type="SAM" id="Phobius"/>
    </source>
</evidence>
<dbReference type="PROSITE" id="PS00626">
    <property type="entry name" value="RCC1_2"/>
    <property type="match status" value="2"/>
</dbReference>
<keyword evidence="3" id="KW-0812">Transmembrane</keyword>
<gene>
    <name evidence="4" type="ORF">SCF082_LOCUS17064</name>
</gene>
<evidence type="ECO:0000256" key="1">
    <source>
        <dbReference type="ARBA" id="ARBA00022737"/>
    </source>
</evidence>
<feature type="transmembrane region" description="Helical" evidence="3">
    <location>
        <begin position="952"/>
        <end position="971"/>
    </location>
</feature>
<evidence type="ECO:0000256" key="2">
    <source>
        <dbReference type="PROSITE-ProRule" id="PRU00235"/>
    </source>
</evidence>
<keyword evidence="1" id="KW-0677">Repeat</keyword>
<dbReference type="PANTHER" id="PTHR22870">
    <property type="entry name" value="REGULATOR OF CHROMOSOME CONDENSATION"/>
    <property type="match status" value="1"/>
</dbReference>
<feature type="transmembrane region" description="Helical" evidence="3">
    <location>
        <begin position="864"/>
        <end position="882"/>
    </location>
</feature>
<comment type="caution">
    <text evidence="4">The sequence shown here is derived from an EMBL/GenBank/DDBJ whole genome shotgun (WGS) entry which is preliminary data.</text>
</comment>
<feature type="repeat" description="RCC1" evidence="2">
    <location>
        <begin position="122"/>
        <end position="178"/>
    </location>
</feature>
<reference evidence="4 5" key="1">
    <citation type="submission" date="2024-02" db="EMBL/GenBank/DDBJ databases">
        <authorList>
            <person name="Chen Y."/>
            <person name="Shah S."/>
            <person name="Dougan E. K."/>
            <person name="Thang M."/>
            <person name="Chan C."/>
        </authorList>
    </citation>
    <scope>NUCLEOTIDE SEQUENCE [LARGE SCALE GENOMIC DNA]</scope>
</reference>
<feature type="transmembrane region" description="Helical" evidence="3">
    <location>
        <begin position="924"/>
        <end position="946"/>
    </location>
</feature>
<dbReference type="EMBL" id="CAXAMM010011148">
    <property type="protein sequence ID" value="CAK9025397.1"/>
    <property type="molecule type" value="Genomic_DNA"/>
</dbReference>
<dbReference type="PRINTS" id="PR00633">
    <property type="entry name" value="RCCNDNSATION"/>
</dbReference>
<evidence type="ECO:0000313" key="5">
    <source>
        <dbReference type="Proteomes" id="UP001642464"/>
    </source>
</evidence>
<feature type="repeat" description="RCC1" evidence="2">
    <location>
        <begin position="72"/>
        <end position="121"/>
    </location>
</feature>
<dbReference type="PANTHER" id="PTHR22870:SF408">
    <property type="entry name" value="OS09G0560450 PROTEIN"/>
    <property type="match status" value="1"/>
</dbReference>
<dbReference type="PROSITE" id="PS50012">
    <property type="entry name" value="RCC1_3"/>
    <property type="match status" value="3"/>
</dbReference>
<protein>
    <submittedName>
        <fullName evidence="4">RCC1 and FYVE domains-containing protein 1 (Protein Praf4)</fullName>
    </submittedName>
</protein>
<dbReference type="InterPro" id="IPR000408">
    <property type="entry name" value="Reg_chr_condens"/>
</dbReference>
<feature type="repeat" description="RCC1" evidence="2">
    <location>
        <begin position="179"/>
        <end position="228"/>
    </location>
</feature>
<dbReference type="SUPFAM" id="SSF50985">
    <property type="entry name" value="RCC1/BLIP-II"/>
    <property type="match status" value="1"/>
</dbReference>
<proteinExistence type="predicted"/>
<dbReference type="Proteomes" id="UP001642464">
    <property type="component" value="Unassembled WGS sequence"/>
</dbReference>
<dbReference type="InterPro" id="IPR009091">
    <property type="entry name" value="RCC1/BLIP-II"/>
</dbReference>